<sequence length="200" mass="22055">MTRDTTTEFKAELTATSIQPVLLSEVYFFDDSSGSPPSQETPIRLWSGIGDLSWDSKTWQGVGDLLKVEPSAETEEITPSSIRLTLGGIKSSFISLALQSTRQGKRVNVWFGFIDSSTGLIVSDPLGIYLLFNGRVDTIEIEEGPEGAIITLSAENRLTDLGRKRERRYTPEDQKSQFPNDKGLETVHAAAVWSGNWGAR</sequence>
<accession>A0A0F9FTJ8</accession>
<name>A0A0F9FTJ8_9ZZZZ</name>
<protein>
    <submittedName>
        <fullName evidence="1">Uncharacterized protein</fullName>
    </submittedName>
</protein>
<evidence type="ECO:0000313" key="1">
    <source>
        <dbReference type="EMBL" id="KKL89568.1"/>
    </source>
</evidence>
<organism evidence="1">
    <name type="scientific">marine sediment metagenome</name>
    <dbReference type="NCBI Taxonomy" id="412755"/>
    <lineage>
        <taxon>unclassified sequences</taxon>
        <taxon>metagenomes</taxon>
        <taxon>ecological metagenomes</taxon>
    </lineage>
</organism>
<gene>
    <name evidence="1" type="ORF">LCGC14_1913400</name>
</gene>
<reference evidence="1" key="1">
    <citation type="journal article" date="2015" name="Nature">
        <title>Complex archaea that bridge the gap between prokaryotes and eukaryotes.</title>
        <authorList>
            <person name="Spang A."/>
            <person name="Saw J.H."/>
            <person name="Jorgensen S.L."/>
            <person name="Zaremba-Niedzwiedzka K."/>
            <person name="Martijn J."/>
            <person name="Lind A.E."/>
            <person name="van Eijk R."/>
            <person name="Schleper C."/>
            <person name="Guy L."/>
            <person name="Ettema T.J."/>
        </authorList>
    </citation>
    <scope>NUCLEOTIDE SEQUENCE</scope>
</reference>
<dbReference type="AlphaFoldDB" id="A0A0F9FTJ8"/>
<dbReference type="EMBL" id="LAZR01020251">
    <property type="protein sequence ID" value="KKL89568.1"/>
    <property type="molecule type" value="Genomic_DNA"/>
</dbReference>
<comment type="caution">
    <text evidence="1">The sequence shown here is derived from an EMBL/GenBank/DDBJ whole genome shotgun (WGS) entry which is preliminary data.</text>
</comment>
<proteinExistence type="predicted"/>